<accession>A0A932CQN5</accession>
<feature type="region of interest" description="Disordered" evidence="7">
    <location>
        <begin position="336"/>
        <end position="364"/>
    </location>
</feature>
<dbReference type="HAMAP" id="MF_00200">
    <property type="entry name" value="RTC"/>
    <property type="match status" value="1"/>
</dbReference>
<dbReference type="Gene3D" id="3.30.360.20">
    <property type="entry name" value="RNA 3'-terminal phosphate cyclase, insert domain"/>
    <property type="match status" value="1"/>
</dbReference>
<evidence type="ECO:0000256" key="4">
    <source>
        <dbReference type="ARBA" id="ARBA00024481"/>
    </source>
</evidence>
<dbReference type="PANTHER" id="PTHR11096:SF0">
    <property type="entry name" value="RNA 3'-TERMINAL PHOSPHATE CYCLASE"/>
    <property type="match status" value="1"/>
</dbReference>
<dbReference type="SUPFAM" id="SSF52913">
    <property type="entry name" value="RNA 3'-terminal phosphate cyclase, RPTC, insert domain"/>
    <property type="match status" value="1"/>
</dbReference>
<dbReference type="Gene3D" id="3.65.10.20">
    <property type="entry name" value="RNA 3'-terminal phosphate cyclase domain"/>
    <property type="match status" value="1"/>
</dbReference>
<dbReference type="GO" id="GO:0003963">
    <property type="term" value="F:RNA-3'-phosphate cyclase activity"/>
    <property type="evidence" value="ECO:0007669"/>
    <property type="project" value="UniProtKB-UniRule"/>
</dbReference>
<comment type="subcellular location">
    <subcellularLocation>
        <location evidence="5">Cytoplasm</location>
    </subcellularLocation>
</comment>
<dbReference type="GO" id="GO:0005737">
    <property type="term" value="C:cytoplasm"/>
    <property type="evidence" value="ECO:0007669"/>
    <property type="project" value="UniProtKB-SubCell"/>
</dbReference>
<dbReference type="InterPro" id="IPR013792">
    <property type="entry name" value="RNA3'P_cycl/enolpyr_Trfase_a/b"/>
</dbReference>
<evidence type="ECO:0000256" key="5">
    <source>
        <dbReference type="HAMAP-Rule" id="MF_00200"/>
    </source>
</evidence>
<dbReference type="InterPro" id="IPR036553">
    <property type="entry name" value="RPTC_insert"/>
</dbReference>
<organism evidence="10 11">
    <name type="scientific">Tectimicrobiota bacterium</name>
    <dbReference type="NCBI Taxonomy" id="2528274"/>
    <lineage>
        <taxon>Bacteria</taxon>
        <taxon>Pseudomonadati</taxon>
        <taxon>Nitrospinota/Tectimicrobiota group</taxon>
        <taxon>Candidatus Tectimicrobiota</taxon>
    </lineage>
</organism>
<feature type="domain" description="RNA 3'-terminal phosphate cyclase" evidence="8">
    <location>
        <begin position="9"/>
        <end position="332"/>
    </location>
</feature>
<comment type="catalytic activity">
    <reaction evidence="4 5">
        <text>a 3'-end 3'-phospho-ribonucleotide-RNA + ATP = a 3'-end 2',3'-cyclophospho-ribonucleotide-RNA + AMP + diphosphate</text>
        <dbReference type="Rhea" id="RHEA:23976"/>
        <dbReference type="Rhea" id="RHEA-COMP:10463"/>
        <dbReference type="Rhea" id="RHEA-COMP:10464"/>
        <dbReference type="ChEBI" id="CHEBI:30616"/>
        <dbReference type="ChEBI" id="CHEBI:33019"/>
        <dbReference type="ChEBI" id="CHEBI:83062"/>
        <dbReference type="ChEBI" id="CHEBI:83064"/>
        <dbReference type="ChEBI" id="CHEBI:456215"/>
        <dbReference type="EC" id="6.5.1.4"/>
    </reaction>
</comment>
<dbReference type="AlphaFoldDB" id="A0A932CQN5"/>
<dbReference type="CDD" id="cd00874">
    <property type="entry name" value="RNA_Cyclase_Class_II"/>
    <property type="match status" value="1"/>
</dbReference>
<comment type="caution">
    <text evidence="10">The sequence shown here is derived from an EMBL/GenBank/DDBJ whole genome shotgun (WGS) entry which is preliminary data.</text>
</comment>
<dbReference type="InterPro" id="IPR037136">
    <property type="entry name" value="RNA3'_phos_cyclase_dom_sf"/>
</dbReference>
<dbReference type="InterPro" id="IPR013791">
    <property type="entry name" value="RNA3'-term_phos_cycl_insert"/>
</dbReference>
<evidence type="ECO:0000259" key="8">
    <source>
        <dbReference type="Pfam" id="PF01137"/>
    </source>
</evidence>
<dbReference type="InterPro" id="IPR023797">
    <property type="entry name" value="RNA3'_phos_cyclase_dom"/>
</dbReference>
<name>A0A932CQN5_UNCTE</name>
<feature type="binding site" evidence="5">
    <location>
        <begin position="288"/>
        <end position="292"/>
    </location>
    <ligand>
        <name>ATP</name>
        <dbReference type="ChEBI" id="CHEBI:30616"/>
    </ligand>
</feature>
<evidence type="ECO:0000256" key="7">
    <source>
        <dbReference type="SAM" id="MobiDB-lite"/>
    </source>
</evidence>
<dbReference type="InterPro" id="IPR000228">
    <property type="entry name" value="RNA3'_term_phos_cyc"/>
</dbReference>
<reference evidence="10" key="1">
    <citation type="submission" date="2020-07" db="EMBL/GenBank/DDBJ databases">
        <title>Huge and variable diversity of episymbiotic CPR bacteria and DPANN archaea in groundwater ecosystems.</title>
        <authorList>
            <person name="He C.Y."/>
            <person name="Keren R."/>
            <person name="Whittaker M."/>
            <person name="Farag I.F."/>
            <person name="Doudna J."/>
            <person name="Cate J.H.D."/>
            <person name="Banfield J.F."/>
        </authorList>
    </citation>
    <scope>NUCLEOTIDE SEQUENCE</scope>
    <source>
        <strain evidence="10">NC_groundwater_672_Ag_B-0.1um_62_36</strain>
    </source>
</reference>
<proteinExistence type="inferred from homology"/>
<dbReference type="EMBL" id="JACPRF010000385">
    <property type="protein sequence ID" value="MBI2877736.1"/>
    <property type="molecule type" value="Genomic_DNA"/>
</dbReference>
<feature type="binding site" evidence="5">
    <location>
        <position position="105"/>
    </location>
    <ligand>
        <name>ATP</name>
        <dbReference type="ChEBI" id="CHEBI:30616"/>
    </ligand>
</feature>
<dbReference type="NCBIfam" id="NF003246">
    <property type="entry name" value="PRK04204.1-2"/>
    <property type="match status" value="1"/>
</dbReference>
<evidence type="ECO:0000256" key="1">
    <source>
        <dbReference type="ARBA" id="ARBA00009206"/>
    </source>
</evidence>
<dbReference type="SUPFAM" id="SSF55205">
    <property type="entry name" value="EPT/RTPC-like"/>
    <property type="match status" value="2"/>
</dbReference>
<dbReference type="Pfam" id="PF01137">
    <property type="entry name" value="RTC"/>
    <property type="match status" value="1"/>
</dbReference>
<dbReference type="InterPro" id="IPR017770">
    <property type="entry name" value="RNA3'_term_phos_cyc_type_1"/>
</dbReference>
<evidence type="ECO:0000313" key="10">
    <source>
        <dbReference type="EMBL" id="MBI2877736.1"/>
    </source>
</evidence>
<evidence type="ECO:0000256" key="3">
    <source>
        <dbReference type="ARBA" id="ARBA00022741"/>
    </source>
</evidence>
<dbReference type="Pfam" id="PF05189">
    <property type="entry name" value="RTC_insert"/>
    <property type="match status" value="1"/>
</dbReference>
<keyword evidence="5" id="KW-0067">ATP-binding</keyword>
<keyword evidence="3 5" id="KW-0547">Nucleotide-binding</keyword>
<comment type="function">
    <text evidence="5">Catalyzes the conversion of 3'-phosphate to a 2',3'-cyclic phosphodiester at the end of RNA. The mechanism of action of the enzyme occurs in 3 steps: (A) adenylation of the enzyme by ATP; (B) transfer of adenylate to an RNA-N3'P to produce RNA-N3'PP5'A; (C) and attack of the adjacent 2'-hydroxyl on the 3'-phosphorus in the diester linkage to produce the cyclic end product. The biological role of this enzyme is unknown but it is likely to function in some aspects of cellular RNA processing.</text>
</comment>
<evidence type="ECO:0000256" key="6">
    <source>
        <dbReference type="NCBIfam" id="TIGR03399"/>
    </source>
</evidence>
<protein>
    <recommendedName>
        <fullName evidence="5 6">RNA 3'-terminal phosphate cyclase</fullName>
        <shortName evidence="5">RNA cyclase</shortName>
        <shortName evidence="5">RNA-3'-phosphate cyclase</shortName>
        <ecNumber evidence="5 6">6.5.1.4</ecNumber>
    </recommendedName>
</protein>
<comment type="similarity">
    <text evidence="1 5">Belongs to the RNA 3'-terminal cyclase family. Type 1 subfamily.</text>
</comment>
<dbReference type="PIRSF" id="PIRSF005378">
    <property type="entry name" value="RNA3'_term_phos_cycl_euk"/>
    <property type="match status" value="1"/>
</dbReference>
<evidence type="ECO:0000259" key="9">
    <source>
        <dbReference type="Pfam" id="PF05189"/>
    </source>
</evidence>
<evidence type="ECO:0000313" key="11">
    <source>
        <dbReference type="Proteomes" id="UP000769766"/>
    </source>
</evidence>
<sequence>MGLKIDGSYGEGGGQILRTALALSVILRQPVEIANIRARRKRPGLRPQHLAGVRALAEVSQAEVWGDGLGSSFLSFSPGQIRSGAYTFDVAEETRSAGAVSLLFQALALPLAYGSGPSEVRLRGGTHVSWSPPFHYLTEVLLPTLARAGYRADLWLQNWGWYPVGGGVVDLRVEPLNGLQPLTRWKRGALQAIQGLSAASNLPVHVAERQARRAKERLLARGLPVEIQIIPAPSPGQGSFLFLVALSEGGMGGFSALGARGKRAEAVADEAVDALIQYLDSGCALDEHLADQLIPFLALAPGDSGFTTSRISQHLLTNLWVVRQFLPVEFTVEGEEGSPGAVKVTPSRQGEQVSPRPRGLTADP</sequence>
<dbReference type="GO" id="GO:0006396">
    <property type="term" value="P:RNA processing"/>
    <property type="evidence" value="ECO:0007669"/>
    <property type="project" value="UniProtKB-UniRule"/>
</dbReference>
<dbReference type="EC" id="6.5.1.4" evidence="5 6"/>
<evidence type="ECO:0000256" key="2">
    <source>
        <dbReference type="ARBA" id="ARBA00022598"/>
    </source>
</evidence>
<dbReference type="GO" id="GO:0005524">
    <property type="term" value="F:ATP binding"/>
    <property type="evidence" value="ECO:0007669"/>
    <property type="project" value="UniProtKB-KW"/>
</dbReference>
<feature type="active site" description="Tele-AMP-histidine intermediate" evidence="5">
    <location>
        <position position="314"/>
    </location>
</feature>
<dbReference type="PANTHER" id="PTHR11096">
    <property type="entry name" value="RNA 3' TERMINAL PHOSPHATE CYCLASE"/>
    <property type="match status" value="1"/>
</dbReference>
<dbReference type="Proteomes" id="UP000769766">
    <property type="component" value="Unassembled WGS sequence"/>
</dbReference>
<gene>
    <name evidence="5 10" type="primary">rtcA</name>
    <name evidence="10" type="ORF">HYY20_12725</name>
</gene>
<keyword evidence="2 5" id="KW-0436">Ligase</keyword>
<dbReference type="NCBIfam" id="TIGR03399">
    <property type="entry name" value="RNA_3prim_cycl"/>
    <property type="match status" value="1"/>
</dbReference>
<keyword evidence="5" id="KW-0963">Cytoplasm</keyword>
<feature type="domain" description="RNA 3'-terminal phosphate cyclase insert" evidence="9">
    <location>
        <begin position="186"/>
        <end position="279"/>
    </location>
</feature>